<sequence>MFTNGFRLTGDFLHATAILLLIFHIIKNRSCHAISGISMILYAITFSFRYMDLFTFNIFYSQNLFIYNTMFKIYYLFTNYFILILIYGVFRNTRDKSVNTLPIFVYLITAHLLTWGTCYLTDYKQLDKEFFWRFSIFLEMLVIIPQLTLIYKQKVIGEIMICYLIMLGFYRAFYVANWLYRYKTENFWEPIGFFSGCIQTIIYLVFFTFIFPCLNNENKWQSKDGDKDLIYIIDTKESIDQDTDDDDVPLVHDIV</sequence>
<feature type="transmembrane region" description="Helical" evidence="11">
    <location>
        <begin position="161"/>
        <end position="180"/>
    </location>
</feature>
<keyword evidence="5" id="KW-0256">Endoplasmic reticulum</keyword>
<evidence type="ECO:0008006" key="15">
    <source>
        <dbReference type="Google" id="ProtNLM"/>
    </source>
</evidence>
<evidence type="ECO:0000313" key="14">
    <source>
        <dbReference type="Proteomes" id="UP000663891"/>
    </source>
</evidence>
<dbReference type="GO" id="GO:0005789">
    <property type="term" value="C:endoplasmic reticulum membrane"/>
    <property type="evidence" value="ECO:0007669"/>
    <property type="project" value="UniProtKB-SubCell"/>
</dbReference>
<evidence type="ECO:0000256" key="2">
    <source>
        <dbReference type="ARBA" id="ARBA00010120"/>
    </source>
</evidence>
<evidence type="ECO:0000256" key="5">
    <source>
        <dbReference type="ARBA" id="ARBA00022824"/>
    </source>
</evidence>
<organism evidence="12 14">
    <name type="scientific">Adineta steineri</name>
    <dbReference type="NCBI Taxonomy" id="433720"/>
    <lineage>
        <taxon>Eukaryota</taxon>
        <taxon>Metazoa</taxon>
        <taxon>Spiralia</taxon>
        <taxon>Gnathifera</taxon>
        <taxon>Rotifera</taxon>
        <taxon>Eurotatoria</taxon>
        <taxon>Bdelloidea</taxon>
        <taxon>Adinetida</taxon>
        <taxon>Adinetidae</taxon>
        <taxon>Adineta</taxon>
    </lineage>
</organism>
<dbReference type="AlphaFoldDB" id="A0A815U4J4"/>
<dbReference type="GO" id="GO:0016192">
    <property type="term" value="P:vesicle-mediated transport"/>
    <property type="evidence" value="ECO:0007669"/>
    <property type="project" value="UniProtKB-KW"/>
</dbReference>
<dbReference type="InterPro" id="IPR000133">
    <property type="entry name" value="ER_ret_rcpt"/>
</dbReference>
<evidence type="ECO:0000313" key="13">
    <source>
        <dbReference type="EMBL" id="CAF3721900.1"/>
    </source>
</evidence>
<evidence type="ECO:0000256" key="3">
    <source>
        <dbReference type="ARBA" id="ARBA00022448"/>
    </source>
</evidence>
<gene>
    <name evidence="13" type="ORF">OKA104_LOCUS13906</name>
    <name evidence="12" type="ORF">VCS650_LOCUS43099</name>
</gene>
<protein>
    <recommendedName>
        <fullName evidence="15">ER lumen protein retaining receptor</fullName>
    </recommendedName>
</protein>
<name>A0A815U4J4_9BILA</name>
<dbReference type="EMBL" id="CAJNON010002818">
    <property type="protein sequence ID" value="CAF1517291.1"/>
    <property type="molecule type" value="Genomic_DNA"/>
</dbReference>
<dbReference type="PANTHER" id="PTHR10585">
    <property type="entry name" value="ER LUMEN PROTEIN RETAINING RECEPTOR"/>
    <property type="match status" value="1"/>
</dbReference>
<keyword evidence="7" id="KW-0653">Protein transport</keyword>
<dbReference type="GO" id="GO:0015031">
    <property type="term" value="P:protein transport"/>
    <property type="evidence" value="ECO:0007669"/>
    <property type="project" value="UniProtKB-KW"/>
</dbReference>
<dbReference type="Pfam" id="PF00810">
    <property type="entry name" value="ER_lumen_recept"/>
    <property type="match status" value="1"/>
</dbReference>
<dbReference type="Proteomes" id="UP000663881">
    <property type="component" value="Unassembled WGS sequence"/>
</dbReference>
<evidence type="ECO:0000256" key="7">
    <source>
        <dbReference type="ARBA" id="ARBA00022927"/>
    </source>
</evidence>
<dbReference type="PRINTS" id="PR00660">
    <property type="entry name" value="ERLUMENR"/>
</dbReference>
<keyword evidence="4 11" id="KW-0812">Transmembrane</keyword>
<dbReference type="GO" id="GO:0006621">
    <property type="term" value="P:protein retention in ER lumen"/>
    <property type="evidence" value="ECO:0007669"/>
    <property type="project" value="InterPro"/>
</dbReference>
<comment type="caution">
    <text evidence="12">The sequence shown here is derived from an EMBL/GenBank/DDBJ whole genome shotgun (WGS) entry which is preliminary data.</text>
</comment>
<proteinExistence type="inferred from homology"/>
<feature type="transmembrane region" description="Helical" evidence="11">
    <location>
        <begin position="71"/>
        <end position="90"/>
    </location>
</feature>
<evidence type="ECO:0000256" key="11">
    <source>
        <dbReference type="SAM" id="Phobius"/>
    </source>
</evidence>
<evidence type="ECO:0000256" key="9">
    <source>
        <dbReference type="ARBA" id="ARBA00023136"/>
    </source>
</evidence>
<feature type="transmembrane region" description="Helical" evidence="11">
    <location>
        <begin position="192"/>
        <end position="214"/>
    </location>
</feature>
<evidence type="ECO:0000256" key="8">
    <source>
        <dbReference type="ARBA" id="ARBA00022989"/>
    </source>
</evidence>
<accession>A0A815U4J4</accession>
<reference evidence="12" key="1">
    <citation type="submission" date="2021-02" db="EMBL/GenBank/DDBJ databases">
        <authorList>
            <person name="Nowell W R."/>
        </authorList>
    </citation>
    <scope>NUCLEOTIDE SEQUENCE</scope>
</reference>
<keyword evidence="8 11" id="KW-1133">Transmembrane helix</keyword>
<keyword evidence="6" id="KW-0931">ER-Golgi transport</keyword>
<keyword evidence="9 11" id="KW-0472">Membrane</keyword>
<evidence type="ECO:0000256" key="1">
    <source>
        <dbReference type="ARBA" id="ARBA00004477"/>
    </source>
</evidence>
<evidence type="ECO:0000256" key="4">
    <source>
        <dbReference type="ARBA" id="ARBA00022692"/>
    </source>
</evidence>
<comment type="subcellular location">
    <subcellularLocation>
        <location evidence="1">Endoplasmic reticulum membrane</location>
        <topology evidence="1">Multi-pass membrane protein</topology>
    </subcellularLocation>
</comment>
<feature type="transmembrane region" description="Helical" evidence="11">
    <location>
        <begin position="33"/>
        <end position="51"/>
    </location>
</feature>
<evidence type="ECO:0000256" key="6">
    <source>
        <dbReference type="ARBA" id="ARBA00022892"/>
    </source>
</evidence>
<dbReference type="GO" id="GO:0046923">
    <property type="term" value="F:ER retention sequence binding"/>
    <property type="evidence" value="ECO:0007669"/>
    <property type="project" value="InterPro"/>
</dbReference>
<comment type="similarity">
    <text evidence="2">Belongs to the ERD2 family.</text>
</comment>
<feature type="transmembrane region" description="Helical" evidence="11">
    <location>
        <begin position="97"/>
        <end position="115"/>
    </location>
</feature>
<feature type="transmembrane region" description="Helical" evidence="11">
    <location>
        <begin position="6"/>
        <end position="26"/>
    </location>
</feature>
<dbReference type="Proteomes" id="UP000663891">
    <property type="component" value="Unassembled WGS sequence"/>
</dbReference>
<evidence type="ECO:0000313" key="12">
    <source>
        <dbReference type="EMBL" id="CAF1517291.1"/>
    </source>
</evidence>
<feature type="transmembrane region" description="Helical" evidence="11">
    <location>
        <begin position="130"/>
        <end position="149"/>
    </location>
</feature>
<evidence type="ECO:0000256" key="10">
    <source>
        <dbReference type="ARBA" id="ARBA00023170"/>
    </source>
</evidence>
<keyword evidence="10" id="KW-0675">Receptor</keyword>
<dbReference type="OrthoDB" id="10042849at2759"/>
<keyword evidence="3" id="KW-0813">Transport</keyword>
<dbReference type="EMBL" id="CAJOAY010000716">
    <property type="protein sequence ID" value="CAF3721900.1"/>
    <property type="molecule type" value="Genomic_DNA"/>
</dbReference>